<evidence type="ECO:0000313" key="9">
    <source>
        <dbReference type="Proteomes" id="UP000575898"/>
    </source>
</evidence>
<keyword evidence="4 8" id="KW-0378">Hydrolase</keyword>
<name>A0A840MJ96_9PROT</name>
<dbReference type="Pfam" id="PF09297">
    <property type="entry name" value="Zn_ribbon_NUD"/>
    <property type="match status" value="1"/>
</dbReference>
<dbReference type="PANTHER" id="PTHR11383">
    <property type="entry name" value="NUCLEOSIDE DIPHOSPHATE-LINKED MOIETY X MOTIF 13"/>
    <property type="match status" value="1"/>
</dbReference>
<evidence type="ECO:0000256" key="3">
    <source>
        <dbReference type="ARBA" id="ARBA00022723"/>
    </source>
</evidence>
<sequence length="274" mass="29914">MQRFELGFDRQEDIPPHAIIFAFHQNKIVLSADQPLDGVQWAASQLMHQAGSVHWIGRADDRRPCIALRVEAETLPEHLCTIGLRAALLNWSPAMIEAVSRAAQLLEWDRTHRFCGVCGAATQPKGSEHAKQCPGCGHVAYPRLSPAIMVLIRRGREVLLARSPGFTPGAYSALAGFVEPGESLEAAVHREVKEEVGVSVTNLRYFGSQSWPFPHSMMIAFVADYAGGELAPDGVEIEDAGFYPPESLPGLPYKLSIARHLIESVIGECSALPT</sequence>
<evidence type="ECO:0000259" key="7">
    <source>
        <dbReference type="PROSITE" id="PS51462"/>
    </source>
</evidence>
<dbReference type="PROSITE" id="PS51462">
    <property type="entry name" value="NUDIX"/>
    <property type="match status" value="1"/>
</dbReference>
<organism evidence="8 9">
    <name type="scientific">Chitinivorax tropicus</name>
    <dbReference type="NCBI Taxonomy" id="714531"/>
    <lineage>
        <taxon>Bacteria</taxon>
        <taxon>Pseudomonadati</taxon>
        <taxon>Pseudomonadota</taxon>
        <taxon>Betaproteobacteria</taxon>
        <taxon>Chitinivorax</taxon>
    </lineage>
</organism>
<reference evidence="8 9" key="1">
    <citation type="submission" date="2020-08" db="EMBL/GenBank/DDBJ databases">
        <title>Genomic Encyclopedia of Type Strains, Phase IV (KMG-IV): sequencing the most valuable type-strain genomes for metagenomic binning, comparative biology and taxonomic classification.</title>
        <authorList>
            <person name="Goeker M."/>
        </authorList>
    </citation>
    <scope>NUCLEOTIDE SEQUENCE [LARGE SCALE GENOMIC DNA]</scope>
    <source>
        <strain evidence="8 9">DSM 27165</strain>
    </source>
</reference>
<evidence type="ECO:0000256" key="4">
    <source>
        <dbReference type="ARBA" id="ARBA00022801"/>
    </source>
</evidence>
<dbReference type="InterPro" id="IPR000086">
    <property type="entry name" value="NUDIX_hydrolase_dom"/>
</dbReference>
<dbReference type="AlphaFoldDB" id="A0A840MJ96"/>
<comment type="caution">
    <text evidence="8">The sequence shown here is derived from an EMBL/GenBank/DDBJ whole genome shotgun (WGS) entry which is preliminary data.</text>
</comment>
<evidence type="ECO:0000256" key="6">
    <source>
        <dbReference type="ARBA" id="ARBA00023027"/>
    </source>
</evidence>
<dbReference type="InterPro" id="IPR049734">
    <property type="entry name" value="NudC-like_C"/>
</dbReference>
<dbReference type="Gene3D" id="3.90.79.20">
    <property type="match status" value="1"/>
</dbReference>
<keyword evidence="3" id="KW-0479">Metal-binding</keyword>
<dbReference type="PROSITE" id="PS00893">
    <property type="entry name" value="NUDIX_BOX"/>
    <property type="match status" value="1"/>
</dbReference>
<dbReference type="NCBIfam" id="NF001299">
    <property type="entry name" value="PRK00241.1"/>
    <property type="match status" value="1"/>
</dbReference>
<dbReference type="Pfam" id="PF09296">
    <property type="entry name" value="NUDIX-like"/>
    <property type="match status" value="1"/>
</dbReference>
<evidence type="ECO:0000256" key="2">
    <source>
        <dbReference type="ARBA" id="ARBA00012381"/>
    </source>
</evidence>
<proteinExistence type="predicted"/>
<evidence type="ECO:0000313" key="8">
    <source>
        <dbReference type="EMBL" id="MBB5017259.1"/>
    </source>
</evidence>
<feature type="domain" description="Nudix hydrolase" evidence="7">
    <location>
        <begin position="142"/>
        <end position="265"/>
    </location>
</feature>
<dbReference type="RefSeq" id="WP_184034816.1">
    <property type="nucleotide sequence ID" value="NZ_JACHHY010000003.1"/>
</dbReference>
<dbReference type="GO" id="GO:0016787">
    <property type="term" value="F:hydrolase activity"/>
    <property type="evidence" value="ECO:0007669"/>
    <property type="project" value="UniProtKB-KW"/>
</dbReference>
<dbReference type="Proteomes" id="UP000575898">
    <property type="component" value="Unassembled WGS sequence"/>
</dbReference>
<dbReference type="SUPFAM" id="SSF55811">
    <property type="entry name" value="Nudix"/>
    <property type="match status" value="2"/>
</dbReference>
<dbReference type="InterPro" id="IPR020084">
    <property type="entry name" value="NUDIX_hydrolase_CS"/>
</dbReference>
<dbReference type="GO" id="GO:0046872">
    <property type="term" value="F:metal ion binding"/>
    <property type="evidence" value="ECO:0007669"/>
    <property type="project" value="UniProtKB-KW"/>
</dbReference>
<dbReference type="PANTHER" id="PTHR11383:SF3">
    <property type="entry name" value="NAD(P)H PYROPHOSPHATASE NUDT13, MITOCHONDRIAL"/>
    <property type="match status" value="1"/>
</dbReference>
<accession>A0A840MJ96</accession>
<dbReference type="EC" id="3.6.1.22" evidence="2"/>
<keyword evidence="9" id="KW-1185">Reference proteome</keyword>
<evidence type="ECO:0000256" key="1">
    <source>
        <dbReference type="ARBA" id="ARBA00001946"/>
    </source>
</evidence>
<dbReference type="InterPro" id="IPR015376">
    <property type="entry name" value="Znr_NADH_PPase"/>
</dbReference>
<dbReference type="InterPro" id="IPR015797">
    <property type="entry name" value="NUDIX_hydrolase-like_dom_sf"/>
</dbReference>
<dbReference type="CDD" id="cd03429">
    <property type="entry name" value="NUDIX_NADH_pyrophosphatase_Nudt13"/>
    <property type="match status" value="1"/>
</dbReference>
<gene>
    <name evidence="8" type="ORF">HNQ59_000523</name>
</gene>
<keyword evidence="6" id="KW-0520">NAD</keyword>
<protein>
    <recommendedName>
        <fullName evidence="2">NAD(+) diphosphatase</fullName>
        <ecNumber evidence="2">3.6.1.22</ecNumber>
    </recommendedName>
</protein>
<comment type="cofactor">
    <cofactor evidence="1">
        <name>Mg(2+)</name>
        <dbReference type="ChEBI" id="CHEBI:18420"/>
    </cofactor>
</comment>
<dbReference type="EMBL" id="JACHHY010000003">
    <property type="protein sequence ID" value="MBB5017259.1"/>
    <property type="molecule type" value="Genomic_DNA"/>
</dbReference>
<evidence type="ECO:0000256" key="5">
    <source>
        <dbReference type="ARBA" id="ARBA00022842"/>
    </source>
</evidence>
<dbReference type="InterPro" id="IPR015375">
    <property type="entry name" value="NADH_PPase-like_N"/>
</dbReference>
<dbReference type="Pfam" id="PF00293">
    <property type="entry name" value="NUDIX"/>
    <property type="match status" value="1"/>
</dbReference>
<keyword evidence="5" id="KW-0460">Magnesium</keyword>
<dbReference type="Gene3D" id="3.90.79.10">
    <property type="entry name" value="Nucleoside Triphosphate Pyrophosphohydrolase"/>
    <property type="match status" value="1"/>
</dbReference>